<keyword evidence="10" id="KW-1185">Reference proteome</keyword>
<comment type="subcellular location">
    <subcellularLocation>
        <location evidence="1">Membrane</location>
        <topology evidence="1">Multi-pass membrane protein</topology>
    </subcellularLocation>
</comment>
<dbReference type="Gene3D" id="1.20.1530.20">
    <property type="match status" value="1"/>
</dbReference>
<dbReference type="Gene3D" id="3.30.70.1450">
    <property type="entry name" value="Regulator of K+ conductance, C-terminal domain"/>
    <property type="match status" value="1"/>
</dbReference>
<feature type="transmembrane region" description="Helical" evidence="7">
    <location>
        <begin position="332"/>
        <end position="352"/>
    </location>
</feature>
<comment type="caution">
    <text evidence="9">The sequence shown here is derived from an EMBL/GenBank/DDBJ whole genome shotgun (WGS) entry which is preliminary data.</text>
</comment>
<feature type="transmembrane region" description="Helical" evidence="7">
    <location>
        <begin position="274"/>
        <end position="293"/>
    </location>
</feature>
<evidence type="ECO:0000256" key="4">
    <source>
        <dbReference type="ARBA" id="ARBA00022692"/>
    </source>
</evidence>
<feature type="transmembrane region" description="Helical" evidence="7">
    <location>
        <begin position="427"/>
        <end position="445"/>
    </location>
</feature>
<keyword evidence="5 7" id="KW-1133">Transmembrane helix</keyword>
<comment type="similarity">
    <text evidence="2">Belongs to the monovalent cation:proton antiporter 2 (CPA2) transporter (TC 2.A.37) family.</text>
</comment>
<feature type="transmembrane region" description="Helical" evidence="7">
    <location>
        <begin position="246"/>
        <end position="262"/>
    </location>
</feature>
<keyword evidence="6 7" id="KW-0472">Membrane</keyword>
<evidence type="ECO:0000256" key="1">
    <source>
        <dbReference type="ARBA" id="ARBA00004141"/>
    </source>
</evidence>
<keyword evidence="4 7" id="KW-0812">Transmembrane</keyword>
<evidence type="ECO:0000259" key="8">
    <source>
        <dbReference type="PROSITE" id="PS51202"/>
    </source>
</evidence>
<feature type="transmembrane region" description="Helical" evidence="7">
    <location>
        <begin position="151"/>
        <end position="179"/>
    </location>
</feature>
<dbReference type="InterPro" id="IPR006037">
    <property type="entry name" value="RCK_C"/>
</dbReference>
<gene>
    <name evidence="9" type="ORF">AAA083_00180</name>
</gene>
<organism evidence="9 10">
    <name type="scientific">Raoultibacter massiliensis</name>
    <dbReference type="NCBI Taxonomy" id="1852371"/>
    <lineage>
        <taxon>Bacteria</taxon>
        <taxon>Bacillati</taxon>
        <taxon>Actinomycetota</taxon>
        <taxon>Coriobacteriia</taxon>
        <taxon>Eggerthellales</taxon>
        <taxon>Eggerthellaceae</taxon>
        <taxon>Raoultibacter</taxon>
    </lineage>
</organism>
<name>A0ABV1J970_9ACTN</name>
<sequence length="802" mass="86466">MEHIPQLVADLALLLTVAAVVTIVCKKLKQPLVLGYVIAGFLISPAIGWLPNISDTENISTWSEIGVIFLMFGLGLEFSIVKLSTVGKPAIITALVEMALMIAAGVACGTLLGWSFYTSLFLGGMLAISSTTIIVKAFDELGLKGKKFTELVFGALVIEDIVGIFLMVFLSTIAVGSAVDGGEVALKISQMALYLIVWFVLSIIIVPTVLKKVAQALNDEILLIVSIALCLCMVVLANAIGFSAALGAFLAGSILAGTVRAHRIEELFKPIKDLFGAVFFVSVGMLVSPAMIVQNIGPIIAITLVTLIGKPIFSGLGALLSGQSLKTSTKTGLSLSQIGEFSFIIAALGVSLGVTADFLYPVIVAVSVITTLTTPFYIKNSERVYRLLVRVLPQTLLDRLERREEKAADEKDGNVWVDYLKRWGMKVALVVIAAVASGELLSNVAKPMLSGFVPEPALSIGLSAVGILITGIFMSNLFYSGRKGEFWILWVESKKNHAPLLALAVVGIIVSCGMVMYIVFLLGGARTPLFFVLAFALTFVLARSQRIHSGFLKLEASFIGNLNESILAERQAELDDEERASWVERQLYVVEVETTKTLMRGGAERSADYLFGLAYNLDLIAIERDGKMVGSKDLPTLTKEDLRQRISDPNDELGIRKGDLLTFLGAEDEVDAYLQKLLKEDLIDDEAEAASITLDDYLASGKAKIDASCLSFAIGPAASEFRGRTIASVDLRGTYGSLVIAIEHNALVKIKPSRNTRFSSSDRVWVLADNELSQPLVEKIDEIEADATLRETLSAALPLSRG</sequence>
<evidence type="ECO:0000313" key="9">
    <source>
        <dbReference type="EMBL" id="MEQ3361385.1"/>
    </source>
</evidence>
<evidence type="ECO:0000256" key="5">
    <source>
        <dbReference type="ARBA" id="ARBA00022989"/>
    </source>
</evidence>
<dbReference type="RefSeq" id="WP_349226977.1">
    <property type="nucleotide sequence ID" value="NZ_JBBNOP010000001.1"/>
</dbReference>
<dbReference type="Pfam" id="PF02080">
    <property type="entry name" value="TrkA_C"/>
    <property type="match status" value="1"/>
</dbReference>
<dbReference type="SUPFAM" id="SSF116726">
    <property type="entry name" value="TrkA C-terminal domain-like"/>
    <property type="match status" value="1"/>
</dbReference>
<dbReference type="InterPro" id="IPR036721">
    <property type="entry name" value="RCK_C_sf"/>
</dbReference>
<dbReference type="PROSITE" id="PS51202">
    <property type="entry name" value="RCK_C"/>
    <property type="match status" value="1"/>
</dbReference>
<feature type="transmembrane region" description="Helical" evidence="7">
    <location>
        <begin position="457"/>
        <end position="479"/>
    </location>
</feature>
<feature type="domain" description="RCK C-terminal" evidence="8">
    <location>
        <begin position="695"/>
        <end position="783"/>
    </location>
</feature>
<feature type="transmembrane region" description="Helical" evidence="7">
    <location>
        <begin position="358"/>
        <end position="378"/>
    </location>
</feature>
<protein>
    <submittedName>
        <fullName evidence="9">Cation:proton antiporter</fullName>
    </submittedName>
</protein>
<accession>A0ABV1J970</accession>
<dbReference type="Proteomes" id="UP001487305">
    <property type="component" value="Unassembled WGS sequence"/>
</dbReference>
<feature type="transmembrane region" description="Helical" evidence="7">
    <location>
        <begin position="222"/>
        <end position="240"/>
    </location>
</feature>
<feature type="transmembrane region" description="Helical" evidence="7">
    <location>
        <begin position="92"/>
        <end position="114"/>
    </location>
</feature>
<evidence type="ECO:0000256" key="3">
    <source>
        <dbReference type="ARBA" id="ARBA00022448"/>
    </source>
</evidence>
<dbReference type="Pfam" id="PF00999">
    <property type="entry name" value="Na_H_Exchanger"/>
    <property type="match status" value="1"/>
</dbReference>
<dbReference type="PANTHER" id="PTHR42751">
    <property type="entry name" value="SODIUM/HYDROGEN EXCHANGER FAMILY/TRKA DOMAIN PROTEIN"/>
    <property type="match status" value="1"/>
</dbReference>
<evidence type="ECO:0000313" key="10">
    <source>
        <dbReference type="Proteomes" id="UP001487305"/>
    </source>
</evidence>
<feature type="transmembrane region" description="Helical" evidence="7">
    <location>
        <begin position="6"/>
        <end position="25"/>
    </location>
</feature>
<evidence type="ECO:0000256" key="7">
    <source>
        <dbReference type="SAM" id="Phobius"/>
    </source>
</evidence>
<dbReference type="InterPro" id="IPR006153">
    <property type="entry name" value="Cation/H_exchanger_TM"/>
</dbReference>
<dbReference type="EMBL" id="JBBNOP010000001">
    <property type="protein sequence ID" value="MEQ3361385.1"/>
    <property type="molecule type" value="Genomic_DNA"/>
</dbReference>
<proteinExistence type="inferred from homology"/>
<feature type="transmembrane region" description="Helical" evidence="7">
    <location>
        <begin position="299"/>
        <end position="320"/>
    </location>
</feature>
<dbReference type="PANTHER" id="PTHR42751:SF3">
    <property type="entry name" value="SODIUM_GLUTAMATE SYMPORTER"/>
    <property type="match status" value="1"/>
</dbReference>
<feature type="transmembrane region" description="Helical" evidence="7">
    <location>
        <begin position="62"/>
        <end position="80"/>
    </location>
</feature>
<evidence type="ECO:0000256" key="2">
    <source>
        <dbReference type="ARBA" id="ARBA00005551"/>
    </source>
</evidence>
<feature type="transmembrane region" description="Helical" evidence="7">
    <location>
        <begin position="120"/>
        <end position="139"/>
    </location>
</feature>
<feature type="transmembrane region" description="Helical" evidence="7">
    <location>
        <begin position="32"/>
        <end position="50"/>
    </location>
</feature>
<feature type="transmembrane region" description="Helical" evidence="7">
    <location>
        <begin position="500"/>
        <end position="522"/>
    </location>
</feature>
<feature type="transmembrane region" description="Helical" evidence="7">
    <location>
        <begin position="191"/>
        <end position="210"/>
    </location>
</feature>
<evidence type="ECO:0000256" key="6">
    <source>
        <dbReference type="ARBA" id="ARBA00023136"/>
    </source>
</evidence>
<reference evidence="9 10" key="1">
    <citation type="submission" date="2024-04" db="EMBL/GenBank/DDBJ databases">
        <title>Human intestinal bacterial collection.</title>
        <authorList>
            <person name="Pauvert C."/>
            <person name="Hitch T.C.A."/>
            <person name="Clavel T."/>
        </authorList>
    </citation>
    <scope>NUCLEOTIDE SEQUENCE [LARGE SCALE GENOMIC DNA]</scope>
    <source>
        <strain evidence="9 10">CLA-KB-H42</strain>
    </source>
</reference>
<dbReference type="InterPro" id="IPR038770">
    <property type="entry name" value="Na+/solute_symporter_sf"/>
</dbReference>
<keyword evidence="3" id="KW-0813">Transport</keyword>